<keyword evidence="3" id="KW-0131">Cell cycle</keyword>
<dbReference type="CDD" id="cd20587">
    <property type="entry name" value="CYCLIN_AcCycT_rpt1"/>
    <property type="match status" value="1"/>
</dbReference>
<dbReference type="PANTHER" id="PTHR10026">
    <property type="entry name" value="CYCLIN"/>
    <property type="match status" value="1"/>
</dbReference>
<evidence type="ECO:0000313" key="9">
    <source>
        <dbReference type="Proteomes" id="UP001141806"/>
    </source>
</evidence>
<dbReference type="SUPFAM" id="SSF47954">
    <property type="entry name" value="Cyclin-like"/>
    <property type="match status" value="2"/>
</dbReference>
<reference evidence="8" key="1">
    <citation type="journal article" date="2023" name="Plant J.">
        <title>The genome of the king protea, Protea cynaroides.</title>
        <authorList>
            <person name="Chang J."/>
            <person name="Duong T.A."/>
            <person name="Schoeman C."/>
            <person name="Ma X."/>
            <person name="Roodt D."/>
            <person name="Barker N."/>
            <person name="Li Z."/>
            <person name="Van de Peer Y."/>
            <person name="Mizrachi E."/>
        </authorList>
    </citation>
    <scope>NUCLEOTIDE SEQUENCE</scope>
    <source>
        <tissue evidence="8">Young leaves</tissue>
    </source>
</reference>
<evidence type="ECO:0000256" key="6">
    <source>
        <dbReference type="SAM" id="MobiDB-lite"/>
    </source>
</evidence>
<keyword evidence="2 5" id="KW-0195">Cyclin</keyword>
<dbReference type="Proteomes" id="UP001141806">
    <property type="component" value="Unassembled WGS sequence"/>
</dbReference>
<dbReference type="CDD" id="cd20588">
    <property type="entry name" value="CYCLIN_AcCycT_rpt2"/>
    <property type="match status" value="1"/>
</dbReference>
<evidence type="ECO:0000256" key="1">
    <source>
        <dbReference type="ARBA" id="ARBA00022618"/>
    </source>
</evidence>
<dbReference type="SMART" id="SM00385">
    <property type="entry name" value="CYCLIN"/>
    <property type="match status" value="2"/>
</dbReference>
<dbReference type="EMBL" id="JAMYWD010000007">
    <property type="protein sequence ID" value="KAJ4966725.1"/>
    <property type="molecule type" value="Genomic_DNA"/>
</dbReference>
<organism evidence="8 9">
    <name type="scientific">Protea cynaroides</name>
    <dbReference type="NCBI Taxonomy" id="273540"/>
    <lineage>
        <taxon>Eukaryota</taxon>
        <taxon>Viridiplantae</taxon>
        <taxon>Streptophyta</taxon>
        <taxon>Embryophyta</taxon>
        <taxon>Tracheophyta</taxon>
        <taxon>Spermatophyta</taxon>
        <taxon>Magnoliopsida</taxon>
        <taxon>Proteales</taxon>
        <taxon>Proteaceae</taxon>
        <taxon>Protea</taxon>
    </lineage>
</organism>
<dbReference type="GO" id="GO:0016538">
    <property type="term" value="F:cyclin-dependent protein serine/threonine kinase regulator activity"/>
    <property type="evidence" value="ECO:0007669"/>
    <property type="project" value="InterPro"/>
</dbReference>
<evidence type="ECO:0000256" key="3">
    <source>
        <dbReference type="ARBA" id="ARBA00023306"/>
    </source>
</evidence>
<sequence>MAEKLPGNPSQHGSIGNGAYRVFQNTLEGHAPRWYFSRQEIEEHSPSRKDGIDYKKENQLRKLYCSFIQECGMKLKVPQLTIATAMIFCHRFYMHQSHAKNDWQTIASVCMFLASKVEETPRLLRDVIVVAYDIIYKRDPLAAQRIKQKEVYERQKELILIAERLLLATIAFDFNIQHPYKPLVAALKRLDISCNDLVKVAWNFVNDWLWTALCLQYKPHYIAAGSLYLAAKFHKVKLPADRGKAWWLEFEVSPQRLEEVIQQMLGLLEQQNRKPLVVSVREKAINATVVEKAVSCSSQSCVLSGSVAASISSQGSVGEVGGGVVSTSMKDTDGSAEGKGEPPQCRTSDCGSMNSVVEDGNTSEEGEVQARVLDSNQISSCKMVSVNVGLSDLDKVRIREALKRRRCDRATRKVMVAKDDDDAWMERELESGVEMESASAGRRQRLV</sequence>
<comment type="caution">
    <text evidence="8">The sequence shown here is derived from an EMBL/GenBank/DDBJ whole genome shotgun (WGS) entry which is preliminary data.</text>
</comment>
<feature type="domain" description="Cyclin-like" evidence="7">
    <location>
        <begin position="66"/>
        <end position="168"/>
    </location>
</feature>
<feature type="region of interest" description="Disordered" evidence="6">
    <location>
        <begin position="313"/>
        <end position="367"/>
    </location>
</feature>
<dbReference type="InterPro" id="IPR006671">
    <property type="entry name" value="Cyclin_N"/>
</dbReference>
<evidence type="ECO:0000256" key="5">
    <source>
        <dbReference type="RuleBase" id="RU000383"/>
    </source>
</evidence>
<name>A0A9Q0KA84_9MAGN</name>
<keyword evidence="9" id="KW-1185">Reference proteome</keyword>
<evidence type="ECO:0000256" key="2">
    <source>
        <dbReference type="ARBA" id="ARBA00023127"/>
    </source>
</evidence>
<dbReference type="GO" id="GO:0051301">
    <property type="term" value="P:cell division"/>
    <property type="evidence" value="ECO:0007669"/>
    <property type="project" value="UniProtKB-KW"/>
</dbReference>
<dbReference type="Pfam" id="PF00134">
    <property type="entry name" value="Cyclin_N"/>
    <property type="match status" value="1"/>
</dbReference>
<evidence type="ECO:0000259" key="7">
    <source>
        <dbReference type="SMART" id="SM00385"/>
    </source>
</evidence>
<dbReference type="InterPro" id="IPR043198">
    <property type="entry name" value="Cyclin/Ssn8"/>
</dbReference>
<gene>
    <name evidence="8" type="ORF">NE237_018574</name>
</gene>
<feature type="compositionally biased region" description="Polar residues" evidence="6">
    <location>
        <begin position="345"/>
        <end position="355"/>
    </location>
</feature>
<comment type="similarity">
    <text evidence="4">Belongs to the cyclin family. Cyclin T subfamily.</text>
</comment>
<dbReference type="InterPro" id="IPR013763">
    <property type="entry name" value="Cyclin-like_dom"/>
</dbReference>
<keyword evidence="1" id="KW-0132">Cell division</keyword>
<dbReference type="FunFam" id="1.10.472.10:FF:000026">
    <property type="entry name" value="Cyclin-T1-5 like"/>
    <property type="match status" value="1"/>
</dbReference>
<dbReference type="InterPro" id="IPR036915">
    <property type="entry name" value="Cyclin-like_sf"/>
</dbReference>
<dbReference type="OrthoDB" id="10264655at2759"/>
<dbReference type="AlphaFoldDB" id="A0A9Q0KA84"/>
<evidence type="ECO:0000313" key="8">
    <source>
        <dbReference type="EMBL" id="KAJ4966725.1"/>
    </source>
</evidence>
<accession>A0A9Q0KA84</accession>
<dbReference type="GO" id="GO:0006357">
    <property type="term" value="P:regulation of transcription by RNA polymerase II"/>
    <property type="evidence" value="ECO:0007669"/>
    <property type="project" value="InterPro"/>
</dbReference>
<protein>
    <recommendedName>
        <fullName evidence="7">Cyclin-like domain-containing protein</fullName>
    </recommendedName>
</protein>
<evidence type="ECO:0000256" key="4">
    <source>
        <dbReference type="ARBA" id="ARBA00061204"/>
    </source>
</evidence>
<proteinExistence type="inferred from homology"/>
<dbReference type="Gene3D" id="1.10.472.10">
    <property type="entry name" value="Cyclin-like"/>
    <property type="match status" value="2"/>
</dbReference>
<feature type="domain" description="Cyclin-like" evidence="7">
    <location>
        <begin position="181"/>
        <end position="266"/>
    </location>
</feature>
<feature type="compositionally biased region" description="Basic and acidic residues" evidence="6">
    <location>
        <begin position="330"/>
        <end position="340"/>
    </location>
</feature>